<comment type="caution">
    <text evidence="10">The sequence shown here is derived from an EMBL/GenBank/DDBJ whole genome shotgun (WGS) entry which is preliminary data.</text>
</comment>
<evidence type="ECO:0000256" key="5">
    <source>
        <dbReference type="ARBA" id="ARBA00022833"/>
    </source>
</evidence>
<keyword evidence="3" id="KW-0677">Repeat</keyword>
<keyword evidence="11" id="KW-1185">Reference proteome</keyword>
<reference evidence="10 11" key="1">
    <citation type="submission" date="2015-06" db="EMBL/GenBank/DDBJ databases">
        <title>Draft genome of the ant-associated black yeast Phialophora attae CBS 131958.</title>
        <authorList>
            <person name="Moreno L.F."/>
            <person name="Stielow B.J."/>
            <person name="de Hoog S."/>
            <person name="Vicente V.A."/>
            <person name="Weiss V.A."/>
            <person name="de Vries M."/>
            <person name="Cruz L.M."/>
            <person name="Souza E.M."/>
        </authorList>
    </citation>
    <scope>NUCLEOTIDE SEQUENCE [LARGE SCALE GENOMIC DNA]</scope>
    <source>
        <strain evidence="10 11">CBS 131958</strain>
    </source>
</reference>
<dbReference type="InterPro" id="IPR051059">
    <property type="entry name" value="VerF-like"/>
</dbReference>
<evidence type="ECO:0000313" key="10">
    <source>
        <dbReference type="EMBL" id="KPI38137.1"/>
    </source>
</evidence>
<dbReference type="GO" id="GO:0000981">
    <property type="term" value="F:DNA-binding transcription factor activity, RNA polymerase II-specific"/>
    <property type="evidence" value="ECO:0007669"/>
    <property type="project" value="InterPro"/>
</dbReference>
<dbReference type="Pfam" id="PF04082">
    <property type="entry name" value="Fungal_trans"/>
    <property type="match status" value="1"/>
</dbReference>
<dbReference type="PROSITE" id="PS50157">
    <property type="entry name" value="ZINC_FINGER_C2H2_2"/>
    <property type="match status" value="2"/>
</dbReference>
<feature type="compositionally biased region" description="Polar residues" evidence="8">
    <location>
        <begin position="295"/>
        <end position="328"/>
    </location>
</feature>
<evidence type="ECO:0000256" key="1">
    <source>
        <dbReference type="ARBA" id="ARBA00004123"/>
    </source>
</evidence>
<organism evidence="10 11">
    <name type="scientific">Cyphellophora attinorum</name>
    <dbReference type="NCBI Taxonomy" id="1664694"/>
    <lineage>
        <taxon>Eukaryota</taxon>
        <taxon>Fungi</taxon>
        <taxon>Dikarya</taxon>
        <taxon>Ascomycota</taxon>
        <taxon>Pezizomycotina</taxon>
        <taxon>Eurotiomycetes</taxon>
        <taxon>Chaetothyriomycetidae</taxon>
        <taxon>Chaetothyriales</taxon>
        <taxon>Cyphellophoraceae</taxon>
        <taxon>Cyphellophora</taxon>
    </lineage>
</organism>
<dbReference type="CDD" id="cd12148">
    <property type="entry name" value="fungal_TF_MHR"/>
    <property type="match status" value="1"/>
</dbReference>
<keyword evidence="5" id="KW-0862">Zinc</keyword>
<dbReference type="GeneID" id="28732558"/>
<dbReference type="InterPro" id="IPR036236">
    <property type="entry name" value="Znf_C2H2_sf"/>
</dbReference>
<sequence>MTADSQVKKHVCNWGDCGKAFSRSDHLQRHMLNHSPEGSTCERCRAHFKRPDLLERHMQRHVQKDEEAGGPGRGIVETRKRMWLDSDGQTIVSKRPVRAPPSPPKSNPEIDLDDMQMQRPHDPSHVDINQQHLFGLMPGNSMHDQSAPGQDMSDFLANSSWGMQPLQPLVTTTQQNTQLWDDAFAPDTASSFNMPYTTMNNYSWLFNANGSSSNMNSQIHQPQHDNVAPQISAQGLPAYSQSSFSTSVPAPAQKSRPQRPQPIPSLPMQSFLAQNDYQLFKSIDQMSGLPDAITIDQSPPEMQSATSGSPQAFSNSDYTAPSSRTPASQIDVLSRTNATVTEPSSASICSEGQGSRITSTSWNRNTNRSPTETGPVRSFHRGSSTGRTPTLDEATWARMIDVVQQAAAKAPDGSPLSKEHPLLSLDSLQLWFQLFWTRFNNVYPLVHQATFEPDKADMLHLLAMLLLGATYSDKNAHRLAVCIHDIMRPQIFLNVEFTASPPLWMLQTILLVECFGKSRAGQKQHDMSHLFHGLLINLIRRSDCQSVSEPDFTHSTDDLTTQWRLAMEIESRKRLAFLCFMWDTQHAVLFSQSLCMSSFELRAALPCSPSIWEAESEQEWQQHYQRESAPRLFLPILKAYMSPTGSVQVPYNLNALSRLLILHGLMSVSWDMKRRDDTSLGCGNLTGTDNWRERLGASYDLWRADFDAYCLNVSSSLSKSNWSENANIRSEFQHFTTSTLAIYHAAHIVLNVEVLDLQIYAGARHIIGRQVSTGDFDRSRRKVREWSTPEGRPGGGSESCTAAVWHAAHLLRDGIMNLDNFINTTFHYSWCLYLATLVLWSFHNSSRPDRPISQAVSSTDAARRRSDSVTDDDGASMGMSYSREDAKAEMNALVSGMTSGVPGGLWRTAGRYSTRGLVTIMSQDLSNIRWAVVHEGVKVLKGLTARQDQYDAF</sequence>
<dbReference type="RefSeq" id="XP_017998100.1">
    <property type="nucleotide sequence ID" value="XM_018140688.1"/>
</dbReference>
<protein>
    <submittedName>
        <fullName evidence="10">Zinc finger protein klf1</fullName>
    </submittedName>
</protein>
<name>A0A0N1H678_9EURO</name>
<dbReference type="Gene3D" id="3.30.160.60">
    <property type="entry name" value="Classic Zinc Finger"/>
    <property type="match status" value="1"/>
</dbReference>
<feature type="region of interest" description="Disordered" evidence="8">
    <location>
        <begin position="847"/>
        <end position="879"/>
    </location>
</feature>
<dbReference type="Pfam" id="PF00096">
    <property type="entry name" value="zf-C2H2"/>
    <property type="match status" value="2"/>
</dbReference>
<evidence type="ECO:0000256" key="4">
    <source>
        <dbReference type="ARBA" id="ARBA00022771"/>
    </source>
</evidence>
<feature type="region of interest" description="Disordered" evidence="8">
    <location>
        <begin position="238"/>
        <end position="267"/>
    </location>
</feature>
<dbReference type="OrthoDB" id="1405595at2759"/>
<feature type="domain" description="C2H2-type" evidence="9">
    <location>
        <begin position="39"/>
        <end position="66"/>
    </location>
</feature>
<comment type="subcellular location">
    <subcellularLocation>
        <location evidence="1">Nucleus</location>
    </subcellularLocation>
</comment>
<evidence type="ECO:0000313" key="11">
    <source>
        <dbReference type="Proteomes" id="UP000038010"/>
    </source>
</evidence>
<proteinExistence type="predicted"/>
<dbReference type="InterPro" id="IPR007219">
    <property type="entry name" value="XnlR_reg_dom"/>
</dbReference>
<dbReference type="PANTHER" id="PTHR40626">
    <property type="entry name" value="MIP31509P"/>
    <property type="match status" value="1"/>
</dbReference>
<dbReference type="GO" id="GO:0000785">
    <property type="term" value="C:chromatin"/>
    <property type="evidence" value="ECO:0007669"/>
    <property type="project" value="TreeGrafter"/>
</dbReference>
<dbReference type="GO" id="GO:0000978">
    <property type="term" value="F:RNA polymerase II cis-regulatory region sequence-specific DNA binding"/>
    <property type="evidence" value="ECO:0007669"/>
    <property type="project" value="InterPro"/>
</dbReference>
<feature type="region of interest" description="Disordered" evidence="8">
    <location>
        <begin position="85"/>
        <end position="110"/>
    </location>
</feature>
<evidence type="ECO:0000256" key="3">
    <source>
        <dbReference type="ARBA" id="ARBA00022737"/>
    </source>
</evidence>
<dbReference type="VEuPathDB" id="FungiDB:AB675_1180"/>
<dbReference type="Proteomes" id="UP000038010">
    <property type="component" value="Unassembled WGS sequence"/>
</dbReference>
<evidence type="ECO:0000256" key="7">
    <source>
        <dbReference type="PROSITE-ProRule" id="PRU00042"/>
    </source>
</evidence>
<dbReference type="InterPro" id="IPR013087">
    <property type="entry name" value="Znf_C2H2_type"/>
</dbReference>
<feature type="region of interest" description="Disordered" evidence="8">
    <location>
        <begin position="290"/>
        <end position="391"/>
    </location>
</feature>
<gene>
    <name evidence="10" type="ORF">AB675_1180</name>
</gene>
<feature type="compositionally biased region" description="Polar residues" evidence="8">
    <location>
        <begin position="238"/>
        <end position="248"/>
    </location>
</feature>
<keyword evidence="6" id="KW-0539">Nucleus</keyword>
<dbReference type="SUPFAM" id="SSF57667">
    <property type="entry name" value="beta-beta-alpha zinc fingers"/>
    <property type="match status" value="1"/>
</dbReference>
<dbReference type="GO" id="GO:0006351">
    <property type="term" value="P:DNA-templated transcription"/>
    <property type="evidence" value="ECO:0007669"/>
    <property type="project" value="InterPro"/>
</dbReference>
<evidence type="ECO:0000256" key="8">
    <source>
        <dbReference type="SAM" id="MobiDB-lite"/>
    </source>
</evidence>
<dbReference type="PANTHER" id="PTHR40626:SF18">
    <property type="entry name" value="NICOTINATE CATABOLISM CLUSTER-SPECIFIC TRANSCRIPTION FACTOR"/>
    <property type="match status" value="1"/>
</dbReference>
<evidence type="ECO:0000256" key="6">
    <source>
        <dbReference type="ARBA" id="ARBA00023242"/>
    </source>
</evidence>
<accession>A0A0N1H678</accession>
<dbReference type="GO" id="GO:0005634">
    <property type="term" value="C:nucleus"/>
    <property type="evidence" value="ECO:0007669"/>
    <property type="project" value="UniProtKB-SubCell"/>
</dbReference>
<dbReference type="AlphaFoldDB" id="A0A0N1H678"/>
<feature type="domain" description="C2H2-type" evidence="9">
    <location>
        <begin position="10"/>
        <end position="39"/>
    </location>
</feature>
<dbReference type="SMART" id="SM00355">
    <property type="entry name" value="ZnF_C2H2"/>
    <property type="match status" value="2"/>
</dbReference>
<dbReference type="STRING" id="1664694.A0A0N1H678"/>
<keyword evidence="4 7" id="KW-0863">Zinc-finger</keyword>
<feature type="compositionally biased region" description="Polar residues" evidence="8">
    <location>
        <begin position="334"/>
        <end position="372"/>
    </location>
</feature>
<dbReference type="PROSITE" id="PS00028">
    <property type="entry name" value="ZINC_FINGER_C2H2_1"/>
    <property type="match status" value="2"/>
</dbReference>
<evidence type="ECO:0000256" key="2">
    <source>
        <dbReference type="ARBA" id="ARBA00022723"/>
    </source>
</evidence>
<keyword evidence="2" id="KW-0479">Metal-binding</keyword>
<dbReference type="GO" id="GO:0008270">
    <property type="term" value="F:zinc ion binding"/>
    <property type="evidence" value="ECO:0007669"/>
    <property type="project" value="UniProtKB-KW"/>
</dbReference>
<evidence type="ECO:0000259" key="9">
    <source>
        <dbReference type="PROSITE" id="PS50157"/>
    </source>
</evidence>
<dbReference type="EMBL" id="LFJN01000020">
    <property type="protein sequence ID" value="KPI38137.1"/>
    <property type="molecule type" value="Genomic_DNA"/>
</dbReference>